<protein>
    <recommendedName>
        <fullName evidence="3">DUF2279 domain-containing protein</fullName>
    </recommendedName>
</protein>
<gene>
    <name evidence="1" type="ORF">Q764_07650</name>
</gene>
<dbReference type="Proteomes" id="UP000030121">
    <property type="component" value="Unassembled WGS sequence"/>
</dbReference>
<dbReference type="EMBL" id="JRLW01000008">
    <property type="protein sequence ID" value="KGO89633.1"/>
    <property type="molecule type" value="Genomic_DNA"/>
</dbReference>
<dbReference type="Pfam" id="PF10043">
    <property type="entry name" value="DUF2279"/>
    <property type="match status" value="1"/>
</dbReference>
<evidence type="ECO:0008006" key="3">
    <source>
        <dbReference type="Google" id="ProtNLM"/>
    </source>
</evidence>
<evidence type="ECO:0000313" key="1">
    <source>
        <dbReference type="EMBL" id="KGO89633.1"/>
    </source>
</evidence>
<organism evidence="1 2">
    <name type="scientific">Flavobacterium suncheonense GH29-5 = DSM 17707</name>
    <dbReference type="NCBI Taxonomy" id="1121899"/>
    <lineage>
        <taxon>Bacteria</taxon>
        <taxon>Pseudomonadati</taxon>
        <taxon>Bacteroidota</taxon>
        <taxon>Flavobacteriia</taxon>
        <taxon>Flavobacteriales</taxon>
        <taxon>Flavobacteriaceae</taxon>
        <taxon>Flavobacterium</taxon>
    </lineage>
</organism>
<dbReference type="AlphaFoldDB" id="A0A0A2MDX5"/>
<accession>A0A0A2MDX5</accession>
<dbReference type="InterPro" id="IPR018736">
    <property type="entry name" value="DUF2279_periplasmic_lipo"/>
</dbReference>
<name>A0A0A2MDX5_9FLAO</name>
<sequence length="307" mass="35159">MLNKFPTFVLLWIALLLQWGGQAQSKLNAFLTPSDTVNLPRKNTVYVTEATLLGGTLIGLNQIWYKDYPKSSFHFKNDNDDWQQMDKIGHLYSTYHIGRLGAETLAWSGANKKQQLVYGATLGFAFLTTVEVFDGFSEEWGASWGDVIANAAGTGLYVSQELLWKEQRIVPKFSFHRTRYAKLRPETLGKGFNEELLKDYNGQTYWLSANLYAFTKAEFIPKWLNLAFGYGAEGMISGNEATIPEEFAFENHRTRQFYLSFDVDLTKIETQSHTLKTLFTLFNTVKIPAPALEINQFARTKMHFIYF</sequence>
<dbReference type="OrthoDB" id="9803535at2"/>
<comment type="caution">
    <text evidence="1">The sequence shown here is derived from an EMBL/GenBank/DDBJ whole genome shotgun (WGS) entry which is preliminary data.</text>
</comment>
<dbReference type="STRING" id="1121899.GCA_000430025_00651"/>
<keyword evidence="2" id="KW-1185">Reference proteome</keyword>
<evidence type="ECO:0000313" key="2">
    <source>
        <dbReference type="Proteomes" id="UP000030121"/>
    </source>
</evidence>
<reference evidence="1 2" key="1">
    <citation type="submission" date="2013-09" db="EMBL/GenBank/DDBJ databases">
        <authorList>
            <person name="Zeng Z."/>
            <person name="Chen C."/>
        </authorList>
    </citation>
    <scope>NUCLEOTIDE SEQUENCE [LARGE SCALE GENOMIC DNA]</scope>
    <source>
        <strain evidence="1 2">GH29-5</strain>
    </source>
</reference>
<dbReference type="eggNOG" id="COG5544">
    <property type="taxonomic scope" value="Bacteria"/>
</dbReference>
<proteinExistence type="predicted"/>